<sequence length="451" mass="51376">MTLVRPRQVSGGEHEHGHLEEFRTDPIALMRRVRTECGDIGSFRLADKDVILLSGAQANEFFFRASDDELDQAAAYPFMKPIFGEGVVFDAPPERRKEMLHNSALRAEQMRGHASTIAREVDRMVARWGDEGEIDLLEFFAELTIYTSSACLIGVKFREELDARFARLYHELEQGTDAYCYVDPYAPIDSFRRRDEARHQLVKLVRHIMAGRMANPPEGKADRDMLDVLVSVRDEQGQPRFSASEITGIFISMMFAGHHTTSGTAAWTIIELLRNPAVLDSVVTELDTLYADGQDVSFHALRQIPRLEAALKETLRLHPPLIILMRVARDEFEVCGHGIAPGDLVAATPAVSNRIPEDFPEPDRFDPNRYLDPNQEDLANRWTWIPFGAGRHRCVGAAFALMQLKAIFSILLRDWEFELAQPSDSYRNDHSKMVVQLEQPCTVRYRRRQRP</sequence>
<dbReference type="OrthoDB" id="4746309at2"/>
<evidence type="ECO:0000313" key="7">
    <source>
        <dbReference type="EMBL" id="SUA75317.1"/>
    </source>
</evidence>
<dbReference type="Gene3D" id="1.10.630.10">
    <property type="entry name" value="Cytochrome P450"/>
    <property type="match status" value="1"/>
</dbReference>
<accession>A0A378YFX7</accession>
<dbReference type="PANTHER" id="PTHR24304:SF2">
    <property type="entry name" value="24-HYDROXYCHOLESTEROL 7-ALPHA-HYDROXYLASE"/>
    <property type="match status" value="1"/>
</dbReference>
<name>A0A378YFX7_9NOCA</name>
<dbReference type="InterPro" id="IPR017972">
    <property type="entry name" value="Cyt_P450_CS"/>
</dbReference>
<reference evidence="7 8" key="1">
    <citation type="submission" date="2018-06" db="EMBL/GenBank/DDBJ databases">
        <authorList>
            <consortium name="Pathogen Informatics"/>
            <person name="Doyle S."/>
        </authorList>
    </citation>
    <scope>NUCLEOTIDE SEQUENCE [LARGE SCALE GENOMIC DNA]</scope>
    <source>
        <strain evidence="7 8">NCTC1934</strain>
    </source>
</reference>
<dbReference type="SUPFAM" id="SSF48264">
    <property type="entry name" value="Cytochrome P450"/>
    <property type="match status" value="1"/>
</dbReference>
<dbReference type="PRINTS" id="PR00385">
    <property type="entry name" value="P450"/>
</dbReference>
<keyword evidence="4 5" id="KW-0408">Iron</keyword>
<dbReference type="AlphaFoldDB" id="A0A378YFX7"/>
<dbReference type="Pfam" id="PF00067">
    <property type="entry name" value="p450"/>
    <property type="match status" value="1"/>
</dbReference>
<keyword evidence="7" id="KW-0808">Transferase</keyword>
<keyword evidence="8" id="KW-1185">Reference proteome</keyword>
<comment type="cofactor">
    <cofactor evidence="5">
        <name>heme</name>
        <dbReference type="ChEBI" id="CHEBI:30413"/>
    </cofactor>
</comment>
<dbReference type="PANTHER" id="PTHR24304">
    <property type="entry name" value="CYTOCHROME P450 FAMILY 7"/>
    <property type="match status" value="1"/>
</dbReference>
<evidence type="ECO:0000256" key="6">
    <source>
        <dbReference type="RuleBase" id="RU000461"/>
    </source>
</evidence>
<dbReference type="GO" id="GO:0032259">
    <property type="term" value="P:methylation"/>
    <property type="evidence" value="ECO:0007669"/>
    <property type="project" value="UniProtKB-KW"/>
</dbReference>
<dbReference type="InterPro" id="IPR001128">
    <property type="entry name" value="Cyt_P450"/>
</dbReference>
<evidence type="ECO:0000256" key="5">
    <source>
        <dbReference type="PIRSR" id="PIRSR602403-1"/>
    </source>
</evidence>
<evidence type="ECO:0000313" key="8">
    <source>
        <dbReference type="Proteomes" id="UP000255467"/>
    </source>
</evidence>
<keyword evidence="6 7" id="KW-0560">Oxidoreductase</keyword>
<dbReference type="InterPro" id="IPR002403">
    <property type="entry name" value="Cyt_P450_E_grp-IV"/>
</dbReference>
<feature type="binding site" description="axial binding residue" evidence="5">
    <location>
        <position position="394"/>
    </location>
    <ligand>
        <name>heme</name>
        <dbReference type="ChEBI" id="CHEBI:30413"/>
    </ligand>
    <ligandPart>
        <name>Fe</name>
        <dbReference type="ChEBI" id="CHEBI:18248"/>
    </ligandPart>
</feature>
<dbReference type="STRING" id="1406858.GCA_000710895_00257"/>
<evidence type="ECO:0000256" key="2">
    <source>
        <dbReference type="ARBA" id="ARBA00022617"/>
    </source>
</evidence>
<evidence type="ECO:0000256" key="1">
    <source>
        <dbReference type="ARBA" id="ARBA00010617"/>
    </source>
</evidence>
<keyword evidence="7" id="KW-0489">Methyltransferase</keyword>
<keyword evidence="3 5" id="KW-0479">Metal-binding</keyword>
<proteinExistence type="inferred from homology"/>
<dbReference type="EC" id="1.14.14.154" evidence="7"/>
<keyword evidence="2 5" id="KW-0349">Heme</keyword>
<gene>
    <name evidence="7" type="ORF">NCTC1934_02020</name>
</gene>
<organism evidence="7 8">
    <name type="scientific">Nocardia otitidiscaviarum</name>
    <dbReference type="NCBI Taxonomy" id="1823"/>
    <lineage>
        <taxon>Bacteria</taxon>
        <taxon>Bacillati</taxon>
        <taxon>Actinomycetota</taxon>
        <taxon>Actinomycetes</taxon>
        <taxon>Mycobacteriales</taxon>
        <taxon>Nocardiaceae</taxon>
        <taxon>Nocardia</taxon>
    </lineage>
</organism>
<keyword evidence="6" id="KW-0503">Monooxygenase</keyword>
<comment type="similarity">
    <text evidence="1 6">Belongs to the cytochrome P450 family.</text>
</comment>
<dbReference type="PRINTS" id="PR00465">
    <property type="entry name" value="EP450IV"/>
</dbReference>
<dbReference type="PROSITE" id="PS00086">
    <property type="entry name" value="CYTOCHROME_P450"/>
    <property type="match status" value="1"/>
</dbReference>
<dbReference type="GO" id="GO:0008398">
    <property type="term" value="F:sterol 14-demethylase activity"/>
    <property type="evidence" value="ECO:0007669"/>
    <property type="project" value="UniProtKB-EC"/>
</dbReference>
<dbReference type="GO" id="GO:0008168">
    <property type="term" value="F:methyltransferase activity"/>
    <property type="evidence" value="ECO:0007669"/>
    <property type="project" value="UniProtKB-KW"/>
</dbReference>
<evidence type="ECO:0000256" key="3">
    <source>
        <dbReference type="ARBA" id="ARBA00022723"/>
    </source>
</evidence>
<dbReference type="EMBL" id="UGRY01000002">
    <property type="protein sequence ID" value="SUA75317.1"/>
    <property type="molecule type" value="Genomic_DNA"/>
</dbReference>
<dbReference type="GO" id="GO:0005506">
    <property type="term" value="F:iron ion binding"/>
    <property type="evidence" value="ECO:0007669"/>
    <property type="project" value="InterPro"/>
</dbReference>
<dbReference type="Proteomes" id="UP000255467">
    <property type="component" value="Unassembled WGS sequence"/>
</dbReference>
<dbReference type="InterPro" id="IPR050529">
    <property type="entry name" value="CYP450_sterol_14alpha_dmase"/>
</dbReference>
<dbReference type="GO" id="GO:0020037">
    <property type="term" value="F:heme binding"/>
    <property type="evidence" value="ECO:0007669"/>
    <property type="project" value="InterPro"/>
</dbReference>
<dbReference type="InterPro" id="IPR036396">
    <property type="entry name" value="Cyt_P450_sf"/>
</dbReference>
<dbReference type="RefSeq" id="WP_039808766.1">
    <property type="nucleotide sequence ID" value="NZ_UGRY01000002.1"/>
</dbReference>
<dbReference type="CDD" id="cd11042">
    <property type="entry name" value="CYP51-like"/>
    <property type="match status" value="1"/>
</dbReference>
<protein>
    <submittedName>
        <fullName evidence="7">Lanosterol 14-alpha demethylase</fullName>
        <ecNumber evidence="7">1.14.14.154</ecNumber>
    </submittedName>
</protein>
<evidence type="ECO:0000256" key="4">
    <source>
        <dbReference type="ARBA" id="ARBA00023004"/>
    </source>
</evidence>